<keyword evidence="1" id="KW-1133">Transmembrane helix</keyword>
<evidence type="ECO:0000256" key="1">
    <source>
        <dbReference type="SAM" id="Phobius"/>
    </source>
</evidence>
<evidence type="ECO:0000313" key="3">
    <source>
        <dbReference type="Proteomes" id="UP000515928"/>
    </source>
</evidence>
<evidence type="ECO:0000313" key="2">
    <source>
        <dbReference type="EMBL" id="QNN61369.1"/>
    </source>
</evidence>
<protein>
    <recommendedName>
        <fullName evidence="4">DUF4340 domain-containing protein</fullName>
    </recommendedName>
</protein>
<keyword evidence="3" id="KW-1185">Reference proteome</keyword>
<dbReference type="AlphaFoldDB" id="A0A7G9S0J4"/>
<dbReference type="Proteomes" id="UP000515928">
    <property type="component" value="Chromosome"/>
</dbReference>
<reference evidence="2 3" key="1">
    <citation type="submission" date="2020-08" db="EMBL/GenBank/DDBJ databases">
        <title>Genome sequence of Erysipelothrix inopinata DSM 15511T.</title>
        <authorList>
            <person name="Hyun D.-W."/>
            <person name="Bae J.-W."/>
        </authorList>
    </citation>
    <scope>NUCLEOTIDE SEQUENCE [LARGE SCALE GENOMIC DNA]</scope>
    <source>
        <strain evidence="2 3">DSM 15511</strain>
    </source>
</reference>
<name>A0A7G9S0J4_9FIRM</name>
<accession>A0A7G9S0J4</accession>
<sequence>MKRSYHITLVVLIICSLFSISLYLFGYRTDKDVIVDEIVGGRTDIVPTCVYEAPLEDRYSLKIFHIEDHEYLPVIYKNSYFLWKNEATNIPIVSQLASRRVNTNNIYDFQSIKESKMNYIAFMIDKTYYYVVIDPDVDSVMLHFNDDRSGISFEQVAPSIYLAQTTKIPDIVSGKSKDSNIVKSAYPKNNKSYYINSYIDYDSHTEKNFTKPVSLKAVFDYQDSKDYEVIDFMNQSLLKQPFLTIVTNRKEPIYQNTTFGHVIEIDGTTTLTYYRNNEDIILQEYRHYNNNYRYYTMSSKIFEPTYKALLNFE</sequence>
<proteinExistence type="predicted"/>
<keyword evidence="1" id="KW-0812">Transmembrane</keyword>
<dbReference type="EMBL" id="CP060715">
    <property type="protein sequence ID" value="QNN61369.1"/>
    <property type="molecule type" value="Genomic_DNA"/>
</dbReference>
<dbReference type="RefSeq" id="WP_187534569.1">
    <property type="nucleotide sequence ID" value="NZ_CBCSHU010000006.1"/>
</dbReference>
<keyword evidence="1" id="KW-0472">Membrane</keyword>
<gene>
    <name evidence="2" type="ORF">H9L01_03095</name>
</gene>
<organism evidence="2 3">
    <name type="scientific">Erysipelothrix inopinata</name>
    <dbReference type="NCBI Taxonomy" id="225084"/>
    <lineage>
        <taxon>Bacteria</taxon>
        <taxon>Bacillati</taxon>
        <taxon>Bacillota</taxon>
        <taxon>Erysipelotrichia</taxon>
        <taxon>Erysipelotrichales</taxon>
        <taxon>Erysipelotrichaceae</taxon>
        <taxon>Erysipelothrix</taxon>
    </lineage>
</organism>
<dbReference type="KEGG" id="eio:H9L01_03095"/>
<feature type="transmembrane region" description="Helical" evidence="1">
    <location>
        <begin position="7"/>
        <end position="26"/>
    </location>
</feature>
<evidence type="ECO:0008006" key="4">
    <source>
        <dbReference type="Google" id="ProtNLM"/>
    </source>
</evidence>